<reference evidence="7 8" key="1">
    <citation type="submission" date="2010-04" db="EMBL/GenBank/DDBJ databases">
        <authorList>
            <person name="Qin X."/>
            <person name="Bachman B."/>
            <person name="Battles P."/>
            <person name="Bell A."/>
            <person name="Bess C."/>
            <person name="Bickham C."/>
            <person name="Chaboub L."/>
            <person name="Chen D."/>
            <person name="Coyle M."/>
            <person name="Deiros D.R."/>
            <person name="Dinh H."/>
            <person name="Forbes L."/>
            <person name="Fowler G."/>
            <person name="Francisco L."/>
            <person name="Fu Q."/>
            <person name="Gubbala S."/>
            <person name="Hale W."/>
            <person name="Han Y."/>
            <person name="Hemphill L."/>
            <person name="Highlander S.K."/>
            <person name="Hirani K."/>
            <person name="Hogues M."/>
            <person name="Jackson L."/>
            <person name="Jakkamsetti A."/>
            <person name="Javaid M."/>
            <person name="Jiang H."/>
            <person name="Korchina V."/>
            <person name="Kovar C."/>
            <person name="Lara F."/>
            <person name="Lee S."/>
            <person name="Mata R."/>
            <person name="Mathew T."/>
            <person name="Moen C."/>
            <person name="Morales K."/>
            <person name="Munidasa M."/>
            <person name="Nazareth L."/>
            <person name="Ngo R."/>
            <person name="Nguyen L."/>
            <person name="Okwuonu G."/>
            <person name="Ongeri F."/>
            <person name="Patil S."/>
            <person name="Petrosino J."/>
            <person name="Pham C."/>
            <person name="Pham P."/>
            <person name="Pu L.-L."/>
            <person name="Puazo M."/>
            <person name="Raj R."/>
            <person name="Reid J."/>
            <person name="Rouhana J."/>
            <person name="Saada N."/>
            <person name="Shang Y."/>
            <person name="Simmons D."/>
            <person name="Thornton R."/>
            <person name="Warren J."/>
            <person name="Weissenberger G."/>
            <person name="Zhang J."/>
            <person name="Zhang L."/>
            <person name="Zhou C."/>
            <person name="Zhu D."/>
            <person name="Muzny D."/>
            <person name="Worley K."/>
            <person name="Gibbs R."/>
        </authorList>
    </citation>
    <scope>NUCLEOTIDE SEQUENCE [LARGE SCALE GENOMIC DNA]</scope>
    <source>
        <strain evidence="7 8">ATCC 49957</strain>
    </source>
</reference>
<keyword evidence="3" id="KW-0520">NAD</keyword>
<feature type="domain" description="D-isomer specific 2-hydroxyacid dehydrogenase NAD-binding" evidence="6">
    <location>
        <begin position="127"/>
        <end position="300"/>
    </location>
</feature>
<evidence type="ECO:0000256" key="4">
    <source>
        <dbReference type="RuleBase" id="RU003719"/>
    </source>
</evidence>
<dbReference type="GO" id="GO:0033711">
    <property type="term" value="F:4-phosphoerythronate dehydrogenase activity"/>
    <property type="evidence" value="ECO:0007669"/>
    <property type="project" value="UniProtKB-EC"/>
</dbReference>
<dbReference type="SUPFAM" id="SSF52283">
    <property type="entry name" value="Formate/glycerate dehydrogenase catalytic domain-like"/>
    <property type="match status" value="1"/>
</dbReference>
<dbReference type="SUPFAM" id="SSF51735">
    <property type="entry name" value="NAD(P)-binding Rossmann-fold domains"/>
    <property type="match status" value="1"/>
</dbReference>
<evidence type="ECO:0000256" key="3">
    <source>
        <dbReference type="ARBA" id="ARBA00023027"/>
    </source>
</evidence>
<name>D5RKT0_9PROT</name>
<dbReference type="InterPro" id="IPR006140">
    <property type="entry name" value="D-isomer_DH_NAD-bd"/>
</dbReference>
<dbReference type="EMBL" id="ADVL01000280">
    <property type="protein sequence ID" value="EFH12087.1"/>
    <property type="molecule type" value="Genomic_DNA"/>
</dbReference>
<dbReference type="InterPro" id="IPR050857">
    <property type="entry name" value="D-2-hydroxyacid_DH"/>
</dbReference>
<feature type="domain" description="D-isomer specific 2-hydroxyacid dehydrogenase catalytic" evidence="5">
    <location>
        <begin position="33"/>
        <end position="332"/>
    </location>
</feature>
<dbReference type="Proteomes" id="UP000005324">
    <property type="component" value="Unassembled WGS sequence"/>
</dbReference>
<gene>
    <name evidence="7" type="primary">pdxB</name>
    <name evidence="7" type="ORF">HMPREF0731_1690</name>
</gene>
<dbReference type="AlphaFoldDB" id="D5RKT0"/>
<dbReference type="InterPro" id="IPR036291">
    <property type="entry name" value="NAD(P)-bd_dom_sf"/>
</dbReference>
<dbReference type="PROSITE" id="PS00671">
    <property type="entry name" value="D_2_HYDROXYACID_DH_3"/>
    <property type="match status" value="1"/>
</dbReference>
<evidence type="ECO:0000259" key="6">
    <source>
        <dbReference type="Pfam" id="PF02826"/>
    </source>
</evidence>
<accession>D5RKT0</accession>
<evidence type="ECO:0000256" key="2">
    <source>
        <dbReference type="ARBA" id="ARBA00023002"/>
    </source>
</evidence>
<keyword evidence="8" id="KW-1185">Reference proteome</keyword>
<evidence type="ECO:0000259" key="5">
    <source>
        <dbReference type="Pfam" id="PF00389"/>
    </source>
</evidence>
<dbReference type="PANTHER" id="PTHR42789">
    <property type="entry name" value="D-ISOMER SPECIFIC 2-HYDROXYACID DEHYDROGENASE FAMILY PROTEIN (AFU_ORTHOLOGUE AFUA_6G10090)"/>
    <property type="match status" value="1"/>
</dbReference>
<dbReference type="GO" id="GO:0051287">
    <property type="term" value="F:NAD binding"/>
    <property type="evidence" value="ECO:0007669"/>
    <property type="project" value="InterPro"/>
</dbReference>
<protein>
    <submittedName>
        <fullName evidence="7">4-phosphoerythronate dehydrogenase</fullName>
        <ecNumber evidence="7">1.1.1.290</ecNumber>
    </submittedName>
</protein>
<dbReference type="HOGENOM" id="CLU_019796_1_3_5"/>
<dbReference type="EC" id="1.1.1.290" evidence="7"/>
<sequence length="347" mass="35501">MLPGPEGEIAMPRLRILLTHAPRARDLYYGEAALRALAEQGELRLNESDAPLDTEALVALAEGCDIIVADRLAAAPAALFGRLPDLAALLRVAVDIRNIDVEAASQAGVLVCRATPGFVDSVAELALGLMLDLSRGISDAVLAYRAGQAPPVRMGRQLSGATLGIIGHGAIGRKLGRLAASLGMTVLASDPALPEGAEREGARGASFATLLAASDIVVCLAPARPETEGMMNGAAFAAMRRGALFLNLARGELVDEAALAAALESGQLGGAALDVGRAADQMPNPSLAARPDVVATPHIGGLTPQAAQHQAFDTVRQVAALAAGRMPEHAVNPAAAQRLARLGVSSS</sequence>
<comment type="caution">
    <text evidence="7">The sequence shown here is derived from an EMBL/GenBank/DDBJ whole genome shotgun (WGS) entry which is preliminary data.</text>
</comment>
<keyword evidence="2 4" id="KW-0560">Oxidoreductase</keyword>
<dbReference type="Pfam" id="PF00389">
    <property type="entry name" value="2-Hacid_dh"/>
    <property type="match status" value="1"/>
</dbReference>
<dbReference type="PANTHER" id="PTHR42789:SF1">
    <property type="entry name" value="D-ISOMER SPECIFIC 2-HYDROXYACID DEHYDROGENASE FAMILY PROTEIN (AFU_ORTHOLOGUE AFUA_6G10090)"/>
    <property type="match status" value="1"/>
</dbReference>
<evidence type="ECO:0000313" key="8">
    <source>
        <dbReference type="Proteomes" id="UP000005324"/>
    </source>
</evidence>
<proteinExistence type="inferred from homology"/>
<dbReference type="Gene3D" id="3.40.50.720">
    <property type="entry name" value="NAD(P)-binding Rossmann-like Domain"/>
    <property type="match status" value="2"/>
</dbReference>
<dbReference type="InterPro" id="IPR006139">
    <property type="entry name" value="D-isomer_2_OHA_DH_cat_dom"/>
</dbReference>
<evidence type="ECO:0000313" key="7">
    <source>
        <dbReference type="EMBL" id="EFH12087.1"/>
    </source>
</evidence>
<dbReference type="CDD" id="cd12167">
    <property type="entry name" value="2-Hacid_dh_8"/>
    <property type="match status" value="1"/>
</dbReference>
<dbReference type="Pfam" id="PF02826">
    <property type="entry name" value="2-Hacid_dh_C"/>
    <property type="match status" value="1"/>
</dbReference>
<evidence type="ECO:0000256" key="1">
    <source>
        <dbReference type="ARBA" id="ARBA00005854"/>
    </source>
</evidence>
<comment type="similarity">
    <text evidence="1 4">Belongs to the D-isomer specific 2-hydroxyacid dehydrogenase family.</text>
</comment>
<dbReference type="InterPro" id="IPR029753">
    <property type="entry name" value="D-isomer_DH_CS"/>
</dbReference>
<organism evidence="7 8">
    <name type="scientific">Pseudoroseomonas cervicalis ATCC 49957</name>
    <dbReference type="NCBI Taxonomy" id="525371"/>
    <lineage>
        <taxon>Bacteria</taxon>
        <taxon>Pseudomonadati</taxon>
        <taxon>Pseudomonadota</taxon>
        <taxon>Alphaproteobacteria</taxon>
        <taxon>Acetobacterales</taxon>
        <taxon>Roseomonadaceae</taxon>
        <taxon>Roseomonas</taxon>
    </lineage>
</organism>